<name>A0A2P5CPA4_PARAD</name>
<dbReference type="Proteomes" id="UP000237105">
    <property type="component" value="Unassembled WGS sequence"/>
</dbReference>
<dbReference type="AlphaFoldDB" id="A0A2P5CPA4"/>
<sequence length="53" mass="6106">MGTFTLRKPIVNTRLPKNTLLIIEFCELIAPSKDQAIYYKSFIQSLVFTVPVF</sequence>
<organism evidence="1 2">
    <name type="scientific">Parasponia andersonii</name>
    <name type="common">Sponia andersonii</name>
    <dbReference type="NCBI Taxonomy" id="3476"/>
    <lineage>
        <taxon>Eukaryota</taxon>
        <taxon>Viridiplantae</taxon>
        <taxon>Streptophyta</taxon>
        <taxon>Embryophyta</taxon>
        <taxon>Tracheophyta</taxon>
        <taxon>Spermatophyta</taxon>
        <taxon>Magnoliopsida</taxon>
        <taxon>eudicotyledons</taxon>
        <taxon>Gunneridae</taxon>
        <taxon>Pentapetalae</taxon>
        <taxon>rosids</taxon>
        <taxon>fabids</taxon>
        <taxon>Rosales</taxon>
        <taxon>Cannabaceae</taxon>
        <taxon>Parasponia</taxon>
    </lineage>
</organism>
<accession>A0A2P5CPA4</accession>
<proteinExistence type="predicted"/>
<comment type="caution">
    <text evidence="1">The sequence shown here is derived from an EMBL/GenBank/DDBJ whole genome shotgun (WGS) entry which is preliminary data.</text>
</comment>
<reference evidence="2" key="1">
    <citation type="submission" date="2016-06" db="EMBL/GenBank/DDBJ databases">
        <title>Parallel loss of symbiosis genes in relatives of nitrogen-fixing non-legume Parasponia.</title>
        <authorList>
            <person name="Van Velzen R."/>
            <person name="Holmer R."/>
            <person name="Bu F."/>
            <person name="Rutten L."/>
            <person name="Van Zeijl A."/>
            <person name="Liu W."/>
            <person name="Santuari L."/>
            <person name="Cao Q."/>
            <person name="Sharma T."/>
            <person name="Shen D."/>
            <person name="Roswanjaya Y."/>
            <person name="Wardhani T."/>
            <person name="Kalhor M.S."/>
            <person name="Jansen J."/>
            <person name="Van den Hoogen J."/>
            <person name="Gungor B."/>
            <person name="Hartog M."/>
            <person name="Hontelez J."/>
            <person name="Verver J."/>
            <person name="Yang W.-C."/>
            <person name="Schijlen E."/>
            <person name="Repin R."/>
            <person name="Schilthuizen M."/>
            <person name="Schranz E."/>
            <person name="Heidstra R."/>
            <person name="Miyata K."/>
            <person name="Fedorova E."/>
            <person name="Kohlen W."/>
            <person name="Bisseling T."/>
            <person name="Smit S."/>
            <person name="Geurts R."/>
        </authorList>
    </citation>
    <scope>NUCLEOTIDE SEQUENCE [LARGE SCALE GENOMIC DNA]</scope>
    <source>
        <strain evidence="2">cv. WU1-14</strain>
    </source>
</reference>
<keyword evidence="2" id="KW-1185">Reference proteome</keyword>
<evidence type="ECO:0000313" key="1">
    <source>
        <dbReference type="EMBL" id="PON62845.1"/>
    </source>
</evidence>
<evidence type="ECO:0000313" key="2">
    <source>
        <dbReference type="Proteomes" id="UP000237105"/>
    </source>
</evidence>
<protein>
    <submittedName>
        <fullName evidence="1">Uncharacterized protein</fullName>
    </submittedName>
</protein>
<dbReference type="EMBL" id="JXTB01000109">
    <property type="protein sequence ID" value="PON62845.1"/>
    <property type="molecule type" value="Genomic_DNA"/>
</dbReference>
<gene>
    <name evidence="1" type="ORF">PanWU01x14_135210</name>
</gene>